<evidence type="ECO:0000313" key="20">
    <source>
        <dbReference type="EMBL" id="KAK0515242.1"/>
    </source>
</evidence>
<keyword evidence="11 17" id="KW-0067">ATP-binding</keyword>
<feature type="compositionally biased region" description="Low complexity" evidence="18">
    <location>
        <begin position="1"/>
        <end position="18"/>
    </location>
</feature>
<comment type="function">
    <text evidence="16">Catalyzes the formation of NAD(+) from nicotinamide mononucleotide (NMN) and ATP. Can also use the deamidated form; nicotinic acid mononucleotide (NaMN) as substrate with the same efficiency. Can use triazofurin monophosphate (TrMP) as substrate. Can also use GTP and ITP as nucleotide donors. Also catalyzes the reverse reaction, i.e. the pyrophosphorolytic cleavage of NAD(+). For the pyrophosphorolytic activity, can use NAD(+), NADH, NaAD, nicotinic acid adenine dinucleotide phosphate (NHD), nicotinamide guanine dinucleotide (NGD) as substrates. Fails to cleave phosphorylated dinucleotides NADP(+), NADPH and NaADP(+). Protects against axonal degeneration following injury. May be involved in the maintenance of axonal integrity. Also functions as a stress-response chaperone protein that prevents toxic aggregation of proteins; this function may be independent of its NAD(+) synthesis activity.</text>
</comment>
<evidence type="ECO:0000256" key="9">
    <source>
        <dbReference type="ARBA" id="ARBA00022695"/>
    </source>
</evidence>
<evidence type="ECO:0000256" key="13">
    <source>
        <dbReference type="ARBA" id="ARBA00023128"/>
    </source>
</evidence>
<comment type="caution">
    <text evidence="20">The sequence shown here is derived from an EMBL/GenBank/DDBJ whole genome shotgun (WGS) entry which is preliminary data.</text>
</comment>
<keyword evidence="21" id="KW-1185">Reference proteome</keyword>
<dbReference type="PANTHER" id="PTHR12039">
    <property type="entry name" value="NICOTINAMIDE MONONUCLEOTIDE ADENYLYLTRANSFERASE"/>
    <property type="match status" value="1"/>
</dbReference>
<proteinExistence type="inferred from homology"/>
<dbReference type="InterPro" id="IPR045094">
    <property type="entry name" value="NMNAT_euk"/>
</dbReference>
<evidence type="ECO:0000256" key="14">
    <source>
        <dbReference type="ARBA" id="ARBA00048721"/>
    </source>
</evidence>
<protein>
    <recommendedName>
        <fullName evidence="17">Nicotinamide-nucleotide adenylyltransferase</fullName>
        <ecNumber evidence="17">2.7.7.1</ecNumber>
        <ecNumber evidence="17">2.7.7.18</ecNumber>
    </recommendedName>
</protein>
<evidence type="ECO:0000313" key="21">
    <source>
        <dbReference type="Proteomes" id="UP001166286"/>
    </source>
</evidence>
<keyword evidence="9 17" id="KW-0548">Nucleotidyltransferase</keyword>
<evidence type="ECO:0000256" key="11">
    <source>
        <dbReference type="ARBA" id="ARBA00022840"/>
    </source>
</evidence>
<dbReference type="SUPFAM" id="SSF52374">
    <property type="entry name" value="Nucleotidylyl transferase"/>
    <property type="match status" value="1"/>
</dbReference>
<dbReference type="Proteomes" id="UP001166286">
    <property type="component" value="Unassembled WGS sequence"/>
</dbReference>
<dbReference type="InterPro" id="IPR014729">
    <property type="entry name" value="Rossmann-like_a/b/a_fold"/>
</dbReference>
<comment type="pathway">
    <text evidence="4">Cofactor biosynthesis; NAD(+) biosynthesis; deamido-NAD(+) from nicotinate D-ribonucleotide: step 1/1.</text>
</comment>
<dbReference type="FunFam" id="3.40.50.620:FF:000221">
    <property type="entry name" value="Nicotinamide/nicotinic acid mononucleotide adenylyltransferase 3"/>
    <property type="match status" value="1"/>
</dbReference>
<keyword evidence="7 17" id="KW-0662">Pyridine nucleotide biosynthesis</keyword>
<keyword evidence="8 17" id="KW-0808">Transferase</keyword>
<evidence type="ECO:0000256" key="1">
    <source>
        <dbReference type="ARBA" id="ARBA00001946"/>
    </source>
</evidence>
<comment type="catalytic activity">
    <reaction evidence="15 17">
        <text>beta-nicotinamide D-ribonucleotide + ATP + H(+) = diphosphate + NAD(+)</text>
        <dbReference type="Rhea" id="RHEA:21360"/>
        <dbReference type="ChEBI" id="CHEBI:14649"/>
        <dbReference type="ChEBI" id="CHEBI:15378"/>
        <dbReference type="ChEBI" id="CHEBI:30616"/>
        <dbReference type="ChEBI" id="CHEBI:33019"/>
        <dbReference type="ChEBI" id="CHEBI:57540"/>
        <dbReference type="EC" id="2.7.7.1"/>
    </reaction>
</comment>
<organism evidence="20 21">
    <name type="scientific">Cladonia borealis</name>
    <dbReference type="NCBI Taxonomy" id="184061"/>
    <lineage>
        <taxon>Eukaryota</taxon>
        <taxon>Fungi</taxon>
        <taxon>Dikarya</taxon>
        <taxon>Ascomycota</taxon>
        <taxon>Pezizomycotina</taxon>
        <taxon>Lecanoromycetes</taxon>
        <taxon>OSLEUM clade</taxon>
        <taxon>Lecanoromycetidae</taxon>
        <taxon>Lecanorales</taxon>
        <taxon>Lecanorineae</taxon>
        <taxon>Cladoniaceae</taxon>
        <taxon>Cladonia</taxon>
    </lineage>
</organism>
<sequence>MERSPPTTAGDTSSTAAGLPLTDEHIATHIPATVEDYSFPTERLRTLNDSTKTPLVLMACGSFSPITFLHLRMFEMAQDYVRFSKPEFEIVGGYLSPVSDAYKKAGLASAEHRLRMCEIAIETSSWIMLDPFECVQKEYTPTAQVLDHADHELNVVKGGVLTKEGERKPVRICLLAGADLLETMTTPGVWSPQDLDHILGRYGSMIVERAGSDVQNALSSLTQWKDNIFVIPQLIQNDISSTKLRLFLKRDMSVQYLTPPAVVDYISRNHLYEDDTATASGGSGSHGKGKEREANVNASASQS</sequence>
<evidence type="ECO:0000256" key="15">
    <source>
        <dbReference type="ARBA" id="ARBA00049001"/>
    </source>
</evidence>
<dbReference type="Gene3D" id="3.40.50.620">
    <property type="entry name" value="HUPs"/>
    <property type="match status" value="1"/>
</dbReference>
<dbReference type="InterPro" id="IPR005248">
    <property type="entry name" value="NadD/NMNAT"/>
</dbReference>
<dbReference type="CDD" id="cd09286">
    <property type="entry name" value="NMNAT_Eukarya"/>
    <property type="match status" value="1"/>
</dbReference>
<comment type="cofactor">
    <cofactor evidence="1">
        <name>Mg(2+)</name>
        <dbReference type="ChEBI" id="CHEBI:18420"/>
    </cofactor>
</comment>
<evidence type="ECO:0000256" key="8">
    <source>
        <dbReference type="ARBA" id="ARBA00022679"/>
    </source>
</evidence>
<dbReference type="GO" id="GO:0004515">
    <property type="term" value="F:nicotinate-nucleotide adenylyltransferase activity"/>
    <property type="evidence" value="ECO:0007669"/>
    <property type="project" value="UniProtKB-EC"/>
</dbReference>
<accession>A0AA39R5E7</accession>
<dbReference type="PANTHER" id="PTHR12039:SF0">
    <property type="entry name" value="NICOTINAMIDE-NUCLEOTIDE ADENYLYLTRANSFERASE"/>
    <property type="match status" value="1"/>
</dbReference>
<keyword evidence="10 17" id="KW-0547">Nucleotide-binding</keyword>
<comment type="catalytic activity">
    <reaction evidence="14 17">
        <text>nicotinate beta-D-ribonucleotide + ATP + H(+) = deamido-NAD(+) + diphosphate</text>
        <dbReference type="Rhea" id="RHEA:22860"/>
        <dbReference type="ChEBI" id="CHEBI:15378"/>
        <dbReference type="ChEBI" id="CHEBI:30616"/>
        <dbReference type="ChEBI" id="CHEBI:33019"/>
        <dbReference type="ChEBI" id="CHEBI:57502"/>
        <dbReference type="ChEBI" id="CHEBI:58437"/>
        <dbReference type="EC" id="2.7.7.18"/>
    </reaction>
</comment>
<feature type="domain" description="Cytidyltransferase-like" evidence="19">
    <location>
        <begin position="58"/>
        <end position="245"/>
    </location>
</feature>
<dbReference type="GO" id="GO:0000309">
    <property type="term" value="F:nicotinamide-nucleotide adenylyltransferase activity"/>
    <property type="evidence" value="ECO:0007669"/>
    <property type="project" value="UniProtKB-EC"/>
</dbReference>
<evidence type="ECO:0000256" key="12">
    <source>
        <dbReference type="ARBA" id="ARBA00023027"/>
    </source>
</evidence>
<gene>
    <name evidence="20" type="ORF">JMJ35_002621</name>
</gene>
<reference evidence="20" key="1">
    <citation type="submission" date="2023-03" db="EMBL/GenBank/DDBJ databases">
        <title>Complete genome of Cladonia borealis.</title>
        <authorList>
            <person name="Park H."/>
        </authorList>
    </citation>
    <scope>NUCLEOTIDE SEQUENCE</scope>
    <source>
        <strain evidence="20">ANT050790</strain>
    </source>
</reference>
<comment type="similarity">
    <text evidence="5 17">Belongs to the eukaryotic NMN adenylyltransferase family.</text>
</comment>
<comment type="subunit">
    <text evidence="6">Homotetramer.</text>
</comment>
<comment type="pathway">
    <text evidence="3 17">Cofactor biosynthesis; NAD(+) biosynthesis; NAD(+) from nicotinamide D-ribonucleotide: step 1/1.</text>
</comment>
<evidence type="ECO:0000256" key="16">
    <source>
        <dbReference type="ARBA" id="ARBA00093425"/>
    </source>
</evidence>
<dbReference type="InterPro" id="IPR051182">
    <property type="entry name" value="Euk_NMN_adenylyltrnsfrase"/>
</dbReference>
<dbReference type="EC" id="2.7.7.18" evidence="17"/>
<name>A0AA39R5E7_9LECA</name>
<dbReference type="GO" id="GO:0005759">
    <property type="term" value="C:mitochondrial matrix"/>
    <property type="evidence" value="ECO:0007669"/>
    <property type="project" value="UniProtKB-ARBA"/>
</dbReference>
<dbReference type="EMBL" id="JAFEKC020000004">
    <property type="protein sequence ID" value="KAK0515242.1"/>
    <property type="molecule type" value="Genomic_DNA"/>
</dbReference>
<dbReference type="GO" id="GO:0005524">
    <property type="term" value="F:ATP binding"/>
    <property type="evidence" value="ECO:0007669"/>
    <property type="project" value="UniProtKB-KW"/>
</dbReference>
<evidence type="ECO:0000256" key="3">
    <source>
        <dbReference type="ARBA" id="ARBA00004658"/>
    </source>
</evidence>
<comment type="subcellular location">
    <subcellularLocation>
        <location evidence="2">Mitochondrion</location>
    </subcellularLocation>
</comment>
<evidence type="ECO:0000256" key="18">
    <source>
        <dbReference type="SAM" id="MobiDB-lite"/>
    </source>
</evidence>
<evidence type="ECO:0000256" key="2">
    <source>
        <dbReference type="ARBA" id="ARBA00004173"/>
    </source>
</evidence>
<dbReference type="AlphaFoldDB" id="A0AA39R5E7"/>
<evidence type="ECO:0000256" key="7">
    <source>
        <dbReference type="ARBA" id="ARBA00022642"/>
    </source>
</evidence>
<keyword evidence="13" id="KW-0496">Mitochondrion</keyword>
<evidence type="ECO:0000256" key="10">
    <source>
        <dbReference type="ARBA" id="ARBA00022741"/>
    </source>
</evidence>
<evidence type="ECO:0000259" key="19">
    <source>
        <dbReference type="Pfam" id="PF01467"/>
    </source>
</evidence>
<dbReference type="Pfam" id="PF01467">
    <property type="entry name" value="CTP_transf_like"/>
    <property type="match status" value="1"/>
</dbReference>
<evidence type="ECO:0000256" key="17">
    <source>
        <dbReference type="RuleBase" id="RU362021"/>
    </source>
</evidence>
<keyword evidence="12 17" id="KW-0520">NAD</keyword>
<evidence type="ECO:0000256" key="4">
    <source>
        <dbReference type="ARBA" id="ARBA00005019"/>
    </source>
</evidence>
<dbReference type="GO" id="GO:0009435">
    <property type="term" value="P:NAD+ biosynthetic process"/>
    <property type="evidence" value="ECO:0007669"/>
    <property type="project" value="InterPro"/>
</dbReference>
<feature type="region of interest" description="Disordered" evidence="18">
    <location>
        <begin position="276"/>
        <end position="303"/>
    </location>
</feature>
<dbReference type="EC" id="2.7.7.1" evidence="17"/>
<evidence type="ECO:0000256" key="6">
    <source>
        <dbReference type="ARBA" id="ARBA00011881"/>
    </source>
</evidence>
<dbReference type="NCBIfam" id="TIGR00482">
    <property type="entry name" value="nicotinate (nicotinamide) nucleotide adenylyltransferase"/>
    <property type="match status" value="1"/>
</dbReference>
<feature type="region of interest" description="Disordered" evidence="18">
    <location>
        <begin position="1"/>
        <end position="20"/>
    </location>
</feature>
<dbReference type="InterPro" id="IPR004821">
    <property type="entry name" value="Cyt_trans-like"/>
</dbReference>
<evidence type="ECO:0000256" key="5">
    <source>
        <dbReference type="ARBA" id="ARBA00007064"/>
    </source>
</evidence>